<accession>A0A037ZF39</accession>
<dbReference type="NCBIfam" id="TIGR01988">
    <property type="entry name" value="Ubi-OHases"/>
    <property type="match status" value="1"/>
</dbReference>
<reference evidence="9 10" key="1">
    <citation type="submission" date="2014-03" db="EMBL/GenBank/DDBJ databases">
        <title>Draft Genome Sequence of Actibacterium mucosum KCTC 23349, a Marine Alphaproteobacterium with Complex Ionic Requirements Isolated from Mediterranean Seawater at Malvarrosa Beach, Valencia, Spain.</title>
        <authorList>
            <person name="Arahal D.R."/>
            <person name="Shao Z."/>
            <person name="Lai Q."/>
            <person name="Pujalte M.J."/>
        </authorList>
    </citation>
    <scope>NUCLEOTIDE SEQUENCE [LARGE SCALE GENOMIC DNA]</scope>
    <source>
        <strain evidence="9 10">KCTC 23349</strain>
    </source>
</reference>
<evidence type="ECO:0000256" key="3">
    <source>
        <dbReference type="ARBA" id="ARBA00005349"/>
    </source>
</evidence>
<keyword evidence="10" id="KW-1185">Reference proteome</keyword>
<proteinExistence type="inferred from homology"/>
<evidence type="ECO:0000256" key="4">
    <source>
        <dbReference type="ARBA" id="ARBA00022630"/>
    </source>
</evidence>
<dbReference type="PANTHER" id="PTHR43876:SF7">
    <property type="entry name" value="UBIQUINONE BIOSYNTHESIS MONOOXYGENASE COQ6, MITOCHONDRIAL"/>
    <property type="match status" value="1"/>
</dbReference>
<evidence type="ECO:0000256" key="6">
    <source>
        <dbReference type="ARBA" id="ARBA00023002"/>
    </source>
</evidence>
<keyword evidence="5" id="KW-0274">FAD</keyword>
<dbReference type="Pfam" id="PF01494">
    <property type="entry name" value="FAD_binding_3"/>
    <property type="match status" value="1"/>
</dbReference>
<keyword evidence="6" id="KW-0560">Oxidoreductase</keyword>
<dbReference type="SUPFAM" id="SSF51905">
    <property type="entry name" value="FAD/NAD(P)-binding domain"/>
    <property type="match status" value="1"/>
</dbReference>
<protein>
    <submittedName>
        <fullName evidence="9">2-octaprenyl-6-methoxyphenyl hydroxylase</fullName>
    </submittedName>
</protein>
<dbReference type="InterPro" id="IPR036188">
    <property type="entry name" value="FAD/NAD-bd_sf"/>
</dbReference>
<dbReference type="STRING" id="1454373.ACMU_03840"/>
<comment type="caution">
    <text evidence="9">The sequence shown here is derived from an EMBL/GenBank/DDBJ whole genome shotgun (WGS) entry which is preliminary data.</text>
</comment>
<name>A0A037ZF39_9RHOB</name>
<dbReference type="RefSeq" id="WP_035262283.1">
    <property type="nucleotide sequence ID" value="NZ_JFKE01000010.1"/>
</dbReference>
<dbReference type="OrthoDB" id="9796623at2"/>
<dbReference type="InterPro" id="IPR010971">
    <property type="entry name" value="UbiH/COQ6"/>
</dbReference>
<sequence length="401" mass="42552">MHAFDADILISGGGVAGLTAAAAFGAAGFSVICVDPTPPVTDVRSKGADLRTTAFLQKSIPVLQAAGLWSRLEPHAAALNVMRIVDAGGAEAEPRVTRDFVADEISDLPFGWNLPNWLLRREMVARLEQLDTVTFLPGIATQSVFTRSNSARIGLSDGRRLRVRMLIAADGRNSPMREAVGIGVHTIRYGQKALSFAVTHPHPHENVSTEVHRTGGPFTLVPLPDHQGQPCSAVVWMATGPEIASLSALSDDAFAAAVNARSAGVYGRLTPIAGRGVWPIIAQYAERLNGQRTALVAEAAHVVPPIGAQGLNMSLADIGTLLELAQTHRQDIGNDAMLDAYNAARHGDIRMRVQGIDALNRASMTGAPMLRDMRALALTGMTALPAMRHQLMRAGLGAGRS</sequence>
<dbReference type="InterPro" id="IPR051205">
    <property type="entry name" value="UbiH/COQ6_monooxygenase"/>
</dbReference>
<dbReference type="GO" id="GO:0071949">
    <property type="term" value="F:FAD binding"/>
    <property type="evidence" value="ECO:0007669"/>
    <property type="project" value="InterPro"/>
</dbReference>
<comment type="similarity">
    <text evidence="3">Belongs to the UbiH/COQ6 family.</text>
</comment>
<feature type="domain" description="FAD-binding" evidence="8">
    <location>
        <begin position="6"/>
        <end position="346"/>
    </location>
</feature>
<comment type="pathway">
    <text evidence="2">Cofactor biosynthesis; ubiquinone biosynthesis.</text>
</comment>
<evidence type="ECO:0000313" key="10">
    <source>
        <dbReference type="Proteomes" id="UP000026249"/>
    </source>
</evidence>
<dbReference type="PRINTS" id="PR00420">
    <property type="entry name" value="RNGMNOXGNASE"/>
</dbReference>
<dbReference type="GO" id="GO:0004497">
    <property type="term" value="F:monooxygenase activity"/>
    <property type="evidence" value="ECO:0007669"/>
    <property type="project" value="UniProtKB-KW"/>
</dbReference>
<keyword evidence="7" id="KW-0503">Monooxygenase</keyword>
<evidence type="ECO:0000256" key="7">
    <source>
        <dbReference type="ARBA" id="ARBA00023033"/>
    </source>
</evidence>
<dbReference type="PANTHER" id="PTHR43876">
    <property type="entry name" value="UBIQUINONE BIOSYNTHESIS MONOOXYGENASE COQ6, MITOCHONDRIAL"/>
    <property type="match status" value="1"/>
</dbReference>
<dbReference type="Gene3D" id="3.50.50.60">
    <property type="entry name" value="FAD/NAD(P)-binding domain"/>
    <property type="match status" value="2"/>
</dbReference>
<dbReference type="GO" id="GO:0016705">
    <property type="term" value="F:oxidoreductase activity, acting on paired donors, with incorporation or reduction of molecular oxygen"/>
    <property type="evidence" value="ECO:0007669"/>
    <property type="project" value="InterPro"/>
</dbReference>
<dbReference type="NCBIfam" id="NF005691">
    <property type="entry name" value="PRK07494.1"/>
    <property type="match status" value="1"/>
</dbReference>
<dbReference type="GO" id="GO:0006744">
    <property type="term" value="P:ubiquinone biosynthetic process"/>
    <property type="evidence" value="ECO:0007669"/>
    <property type="project" value="UniProtKB-UniPathway"/>
</dbReference>
<evidence type="ECO:0000256" key="2">
    <source>
        <dbReference type="ARBA" id="ARBA00004749"/>
    </source>
</evidence>
<evidence type="ECO:0000259" key="8">
    <source>
        <dbReference type="Pfam" id="PF01494"/>
    </source>
</evidence>
<evidence type="ECO:0000313" key="9">
    <source>
        <dbReference type="EMBL" id="KAJ54228.1"/>
    </source>
</evidence>
<organism evidence="9 10">
    <name type="scientific">Actibacterium mucosum KCTC 23349</name>
    <dbReference type="NCBI Taxonomy" id="1454373"/>
    <lineage>
        <taxon>Bacteria</taxon>
        <taxon>Pseudomonadati</taxon>
        <taxon>Pseudomonadota</taxon>
        <taxon>Alphaproteobacteria</taxon>
        <taxon>Rhodobacterales</taxon>
        <taxon>Roseobacteraceae</taxon>
        <taxon>Actibacterium</taxon>
    </lineage>
</organism>
<evidence type="ECO:0000256" key="1">
    <source>
        <dbReference type="ARBA" id="ARBA00001974"/>
    </source>
</evidence>
<gene>
    <name evidence="9" type="ORF">ACMU_03840</name>
</gene>
<comment type="cofactor">
    <cofactor evidence="1">
        <name>FAD</name>
        <dbReference type="ChEBI" id="CHEBI:57692"/>
    </cofactor>
</comment>
<dbReference type="UniPathway" id="UPA00232"/>
<dbReference type="InterPro" id="IPR002938">
    <property type="entry name" value="FAD-bd"/>
</dbReference>
<evidence type="ECO:0000256" key="5">
    <source>
        <dbReference type="ARBA" id="ARBA00022827"/>
    </source>
</evidence>
<dbReference type="AlphaFoldDB" id="A0A037ZF39"/>
<dbReference type="Proteomes" id="UP000026249">
    <property type="component" value="Unassembled WGS sequence"/>
</dbReference>
<keyword evidence="4" id="KW-0285">Flavoprotein</keyword>
<dbReference type="EMBL" id="JFKE01000010">
    <property type="protein sequence ID" value="KAJ54228.1"/>
    <property type="molecule type" value="Genomic_DNA"/>
</dbReference>